<keyword evidence="3" id="KW-1185">Reference proteome</keyword>
<dbReference type="InterPro" id="IPR009003">
    <property type="entry name" value="Peptidase_S1_PA"/>
</dbReference>
<dbReference type="AlphaFoldDB" id="A0A5M3ZE65"/>
<dbReference type="OrthoDB" id="5424209at2759"/>
<comment type="caution">
    <text evidence="2">The sequence shown here is derived from an EMBL/GenBank/DDBJ whole genome shotgun (WGS) entry which is preliminary data.</text>
</comment>
<reference evidence="2 3" key="1">
    <citation type="submission" date="2020-01" db="EMBL/GenBank/DDBJ databases">
        <title>Aspergillus terreus IFO 6365 whole genome shotgun sequence.</title>
        <authorList>
            <person name="Kanamasa S."/>
            <person name="Takahashi H."/>
        </authorList>
    </citation>
    <scope>NUCLEOTIDE SEQUENCE [LARGE SCALE GENOMIC DNA]</scope>
    <source>
        <strain evidence="2 3">IFO 6365</strain>
    </source>
</reference>
<sequence>MSRSASRGSDMELAYASPNVVRLRGGHPEAVSRHDRKRQASGRVNDETGKEGPDGRKRRYRGSSDDEGKLTYDGFTNEDLRVGGPYLCSLPAQNVYITKYHPLYSRLYGNDNEVWKRITEILQSSRVALKSFDFVSRQSRWIPGDPLRVTAFIIARREAIDNSWLDAARKIRQYLISQGLQEVCVEIADKRAFKNARVFPVLKEDAICTKWETVRQQILRSIELKDVFFVGCYRVGQSEDVNDNPPTILILVNVLSTRDWKGTRETVVGILGQHDLSMVAVEISKDRLLRTGHFVGDLDRAALEGPVKPGYSIGIQADNMASGTFGGYIDLKRPNTGEWVKFGLTCFHCVVPEPEKRPLLLSKMFDNWTQNGVPPKDELARRYLRMHSPSLKDLEQKLRQLDREIAQIKSTKEHKRGVEMEAEGLLDMMPKTDRSNYLVEKSCIADLESCGKEIRAFRDTDRYELGYVVSASGFKTCKVPSTGKSDSKSNMDWALIEVQKRREGPNKLGKGIALTLASSNDLNGLSDEPLFIEGRSSGSSEGAYSGLRPALITEKMVDGIITRMGTIEHSATGYNGESFSRPGDSGSLIFQRPGKVGGMVFARAEQKGITLFTRIDDLFEDIKQSMSATDIRISD</sequence>
<proteinExistence type="predicted"/>
<protein>
    <submittedName>
        <fullName evidence="2">Uncharacterized protein</fullName>
    </submittedName>
</protein>
<dbReference type="EMBL" id="BLJY01000010">
    <property type="protein sequence ID" value="GFF19674.1"/>
    <property type="molecule type" value="Genomic_DNA"/>
</dbReference>
<feature type="compositionally biased region" description="Basic and acidic residues" evidence="1">
    <location>
        <begin position="44"/>
        <end position="55"/>
    </location>
</feature>
<evidence type="ECO:0000313" key="3">
    <source>
        <dbReference type="Proteomes" id="UP000452235"/>
    </source>
</evidence>
<dbReference type="VEuPathDB" id="FungiDB:ATEG_09711"/>
<organism evidence="2 3">
    <name type="scientific">Aspergillus terreus</name>
    <dbReference type="NCBI Taxonomy" id="33178"/>
    <lineage>
        <taxon>Eukaryota</taxon>
        <taxon>Fungi</taxon>
        <taxon>Dikarya</taxon>
        <taxon>Ascomycota</taxon>
        <taxon>Pezizomycotina</taxon>
        <taxon>Eurotiomycetes</taxon>
        <taxon>Eurotiomycetidae</taxon>
        <taxon>Eurotiales</taxon>
        <taxon>Aspergillaceae</taxon>
        <taxon>Aspergillus</taxon>
        <taxon>Aspergillus subgen. Circumdati</taxon>
    </lineage>
</organism>
<name>A0A5M3ZE65_ASPTE</name>
<dbReference type="SUPFAM" id="SSF50494">
    <property type="entry name" value="Trypsin-like serine proteases"/>
    <property type="match status" value="1"/>
</dbReference>
<evidence type="ECO:0000313" key="2">
    <source>
        <dbReference type="EMBL" id="GFF19674.1"/>
    </source>
</evidence>
<accession>A0A5M3ZE65</accession>
<feature type="region of interest" description="Disordered" evidence="1">
    <location>
        <begin position="1"/>
        <end position="70"/>
    </location>
</feature>
<gene>
    <name evidence="2" type="ORF">ATEIFO6365_0010045400</name>
</gene>
<dbReference type="Proteomes" id="UP000452235">
    <property type="component" value="Unassembled WGS sequence"/>
</dbReference>
<evidence type="ECO:0000256" key="1">
    <source>
        <dbReference type="SAM" id="MobiDB-lite"/>
    </source>
</evidence>